<evidence type="ECO:0000313" key="4">
    <source>
        <dbReference type="Proteomes" id="UP000028640"/>
    </source>
</evidence>
<dbReference type="STRING" id="910964.GEAM_2009"/>
<dbReference type="Gene3D" id="3.40.50.1820">
    <property type="entry name" value="alpha/beta hydrolase"/>
    <property type="match status" value="1"/>
</dbReference>
<dbReference type="InterPro" id="IPR000073">
    <property type="entry name" value="AB_hydrolase_1"/>
</dbReference>
<dbReference type="InterPro" id="IPR050266">
    <property type="entry name" value="AB_hydrolase_sf"/>
</dbReference>
<feature type="domain" description="AB hydrolase-1" evidence="2">
    <location>
        <begin position="61"/>
        <end position="326"/>
    </location>
</feature>
<dbReference type="eggNOG" id="COG2267">
    <property type="taxonomic scope" value="Bacteria"/>
</dbReference>
<accession>A0A085GAE4</accession>
<sequence>MDLSSSLIIENNQMKSQDHNQARVDEIHSESLMINSDTPGISLHLRHKYLPSTNAFTADNTLVMVHGATYSSGSLYDVRLDGVSFMDALALRGLNVYAVDVRGYGHSTRPAEMDAPPLDNPPLFGTETGVRDLGSAVDWVRQKLGLERVQVFGMSWGGSVAAAYTSQNNEKVNRLVVLAPQWVNEGGSRLDEGGQLGAYRRVAVGESRPRWVNAAPEAHRHDLIPDGWFEAWAAASLAEEPQSQQTQPPTLRAVNGTIQDVRDYWGANRPFYRPQDITRPVLLVHGEWDADVPLKLMTPYFTSFTSSPERRWVEIGEATHMMLMEKNRWQVFRAVADFYVN</sequence>
<keyword evidence="1 3" id="KW-0378">Hydrolase</keyword>
<proteinExistence type="predicted"/>
<dbReference type="GO" id="GO:0016787">
    <property type="term" value="F:hydrolase activity"/>
    <property type="evidence" value="ECO:0007669"/>
    <property type="project" value="UniProtKB-KW"/>
</dbReference>
<comment type="caution">
    <text evidence="3">The sequence shown here is derived from an EMBL/GenBank/DDBJ whole genome shotgun (WGS) entry which is preliminary data.</text>
</comment>
<evidence type="ECO:0000313" key="3">
    <source>
        <dbReference type="EMBL" id="KFC80689.1"/>
    </source>
</evidence>
<dbReference type="AlphaFoldDB" id="A0A085GAE4"/>
<dbReference type="GO" id="GO:0016020">
    <property type="term" value="C:membrane"/>
    <property type="evidence" value="ECO:0007669"/>
    <property type="project" value="TreeGrafter"/>
</dbReference>
<evidence type="ECO:0000256" key="1">
    <source>
        <dbReference type="ARBA" id="ARBA00022801"/>
    </source>
</evidence>
<evidence type="ECO:0000259" key="2">
    <source>
        <dbReference type="Pfam" id="PF00561"/>
    </source>
</evidence>
<keyword evidence="4" id="KW-1185">Reference proteome</keyword>
<dbReference type="SUPFAM" id="SSF53474">
    <property type="entry name" value="alpha/beta-Hydrolases"/>
    <property type="match status" value="1"/>
</dbReference>
<dbReference type="Pfam" id="PF00561">
    <property type="entry name" value="Abhydrolase_1"/>
    <property type="match status" value="1"/>
</dbReference>
<protein>
    <submittedName>
        <fullName evidence="3">Alpha/beta hydrolase superfamily protein</fullName>
    </submittedName>
</protein>
<name>A0A085GAE4_EWIA3</name>
<reference evidence="3 4" key="1">
    <citation type="submission" date="2014-05" db="EMBL/GenBank/DDBJ databases">
        <title>ATOL: Assembling a taxonomically balanced genome-scale reconstruction of the evolutionary history of the Enterobacteriaceae.</title>
        <authorList>
            <person name="Plunkett G.III."/>
            <person name="Neeno-Eckwall E.C."/>
            <person name="Glasner J.D."/>
            <person name="Perna N.T."/>
        </authorList>
    </citation>
    <scope>NUCLEOTIDE SEQUENCE [LARGE SCALE GENOMIC DNA]</scope>
    <source>
        <strain evidence="3 4">ATCC 33852</strain>
    </source>
</reference>
<gene>
    <name evidence="3" type="ORF">GEAM_2009</name>
</gene>
<dbReference type="InterPro" id="IPR029058">
    <property type="entry name" value="AB_hydrolase_fold"/>
</dbReference>
<dbReference type="EMBL" id="JMPJ01000053">
    <property type="protein sequence ID" value="KFC80689.1"/>
    <property type="molecule type" value="Genomic_DNA"/>
</dbReference>
<dbReference type="PANTHER" id="PTHR43798:SF31">
    <property type="entry name" value="AB HYDROLASE SUPERFAMILY PROTEIN YCLE"/>
    <property type="match status" value="1"/>
</dbReference>
<organism evidence="3 4">
    <name type="scientific">Ewingella americana (strain ATCC 33852 / DSM 4580 / CCUG 14506 / JCM 5911 / LMG 7869 / NCTC 12157 / CDC 1468-78)</name>
    <dbReference type="NCBI Taxonomy" id="910964"/>
    <lineage>
        <taxon>Bacteria</taxon>
        <taxon>Pseudomonadati</taxon>
        <taxon>Pseudomonadota</taxon>
        <taxon>Gammaproteobacteria</taxon>
        <taxon>Enterobacterales</taxon>
        <taxon>Yersiniaceae</taxon>
        <taxon>Ewingella</taxon>
    </lineage>
</organism>
<dbReference type="PANTHER" id="PTHR43798">
    <property type="entry name" value="MONOACYLGLYCEROL LIPASE"/>
    <property type="match status" value="1"/>
</dbReference>
<dbReference type="Proteomes" id="UP000028640">
    <property type="component" value="Unassembled WGS sequence"/>
</dbReference>